<reference evidence="1 2" key="1">
    <citation type="submission" date="2018-03" db="EMBL/GenBank/DDBJ databases">
        <title>The draft genome of Sphingosinicella sp. GL-C-18.</title>
        <authorList>
            <person name="Liu L."/>
            <person name="Li L."/>
            <person name="Liang L."/>
            <person name="Zhang X."/>
            <person name="Wang T."/>
        </authorList>
    </citation>
    <scope>NUCLEOTIDE SEQUENCE [LARGE SCALE GENOMIC DNA]</scope>
    <source>
        <strain evidence="1 2">GL-C-18</strain>
    </source>
</reference>
<organism evidence="1 2">
    <name type="scientific">Allosphingosinicella deserti</name>
    <dbReference type="NCBI Taxonomy" id="2116704"/>
    <lineage>
        <taxon>Bacteria</taxon>
        <taxon>Pseudomonadati</taxon>
        <taxon>Pseudomonadota</taxon>
        <taxon>Alphaproteobacteria</taxon>
        <taxon>Sphingomonadales</taxon>
        <taxon>Sphingomonadaceae</taxon>
        <taxon>Allosphingosinicella</taxon>
    </lineage>
</organism>
<name>A0A2P7QFX8_9SPHN</name>
<accession>A0A2P7QFX8</accession>
<comment type="caution">
    <text evidence="1">The sequence shown here is derived from an EMBL/GenBank/DDBJ whole genome shotgun (WGS) entry which is preliminary data.</text>
</comment>
<proteinExistence type="predicted"/>
<dbReference type="RefSeq" id="WP_106515658.1">
    <property type="nucleotide sequence ID" value="NZ_PXYI01000011.1"/>
</dbReference>
<evidence type="ECO:0000313" key="1">
    <source>
        <dbReference type="EMBL" id="PSJ36845.1"/>
    </source>
</evidence>
<protein>
    <submittedName>
        <fullName evidence="1">Uncharacterized protein</fullName>
    </submittedName>
</protein>
<dbReference type="EMBL" id="PXYI01000011">
    <property type="protein sequence ID" value="PSJ36845.1"/>
    <property type="molecule type" value="Genomic_DNA"/>
</dbReference>
<evidence type="ECO:0000313" key="2">
    <source>
        <dbReference type="Proteomes" id="UP000241167"/>
    </source>
</evidence>
<dbReference type="AlphaFoldDB" id="A0A2P7QFX8"/>
<keyword evidence="2" id="KW-1185">Reference proteome</keyword>
<dbReference type="Proteomes" id="UP000241167">
    <property type="component" value="Unassembled WGS sequence"/>
</dbReference>
<gene>
    <name evidence="1" type="ORF">C7I55_24340</name>
</gene>
<sequence length="261" mass="27917">MAYLQWLSGKPVAAPLIAVVGNALKLKVLPASTNESLPLTIELSTPAIAAAAEINNRVAANFTTFTLRALMVGQTMLTIRSQGRVVAGPLVVKVQPVLTLPDASTEAGLLARLLLAEAPNPILVSREAVPQIAESMELMRVVVENRRARPSARWGSQGARSLSDVVRARGQFHGFGAYPTIAGDVASNINTILKVANDAADQRQPALRAHVEKVLEIARGPRPADPTGGKLFWWRTAGSGAPSSEVQIYRTLAGNSFYRER</sequence>
<dbReference type="OrthoDB" id="6813975at2"/>